<name>A0A7S3D6V3_9EUKA</name>
<dbReference type="PANTHER" id="PTHR11102:SF160">
    <property type="entry name" value="ERAD-ASSOCIATED E3 UBIQUITIN-PROTEIN LIGASE COMPONENT HRD3"/>
    <property type="match status" value="1"/>
</dbReference>
<dbReference type="InterPro" id="IPR011990">
    <property type="entry name" value="TPR-like_helical_dom_sf"/>
</dbReference>
<dbReference type="PANTHER" id="PTHR11102">
    <property type="entry name" value="SEL-1-LIKE PROTEIN"/>
    <property type="match status" value="1"/>
</dbReference>
<reference evidence="3" key="1">
    <citation type="submission" date="2021-01" db="EMBL/GenBank/DDBJ databases">
        <authorList>
            <person name="Corre E."/>
            <person name="Pelletier E."/>
            <person name="Niang G."/>
            <person name="Scheremetjew M."/>
            <person name="Finn R."/>
            <person name="Kale V."/>
            <person name="Holt S."/>
            <person name="Cochrane G."/>
            <person name="Meng A."/>
            <person name="Brown T."/>
            <person name="Cohen L."/>
        </authorList>
    </citation>
    <scope>NUCLEOTIDE SEQUENCE</scope>
    <source>
        <strain evidence="3">NIES-2562</strain>
    </source>
</reference>
<protein>
    <submittedName>
        <fullName evidence="3">Uncharacterized protein</fullName>
    </submittedName>
</protein>
<dbReference type="EMBL" id="HBIB01016556">
    <property type="protein sequence ID" value="CAE0248523.1"/>
    <property type="molecule type" value="Transcribed_RNA"/>
</dbReference>
<dbReference type="Pfam" id="PF08238">
    <property type="entry name" value="Sel1"/>
    <property type="match status" value="3"/>
</dbReference>
<evidence type="ECO:0000256" key="2">
    <source>
        <dbReference type="SAM" id="MobiDB-lite"/>
    </source>
</evidence>
<evidence type="ECO:0000256" key="1">
    <source>
        <dbReference type="ARBA" id="ARBA00038101"/>
    </source>
</evidence>
<gene>
    <name evidence="3" type="ORF">PBIL07802_LOCUS10719</name>
</gene>
<organism evidence="3">
    <name type="scientific">Palpitomonas bilix</name>
    <dbReference type="NCBI Taxonomy" id="652834"/>
    <lineage>
        <taxon>Eukaryota</taxon>
        <taxon>Eukaryota incertae sedis</taxon>
    </lineage>
</organism>
<dbReference type="SMART" id="SM00671">
    <property type="entry name" value="SEL1"/>
    <property type="match status" value="5"/>
</dbReference>
<dbReference type="InterPro" id="IPR050767">
    <property type="entry name" value="Sel1_AlgK"/>
</dbReference>
<proteinExistence type="inferred from homology"/>
<evidence type="ECO:0000313" key="3">
    <source>
        <dbReference type="EMBL" id="CAE0248523.1"/>
    </source>
</evidence>
<sequence>MDLRFFCYRQVGALPLEGLQGWCERQACPLISHGEAGSRRWIISPTPPTFGGETSTVVEVEFKKYLDQRAVKIGDLRREALTESNGNSLLNMFYPHDDLQLRHSSFRGFLVGTIDWSPDLAFSYAFLRERGEGDICVTSISPSPEPPRPRIWSCTPISLHNPNLEVALTVKEEEMDPLQRQQQHRQPGFIGLQENEAGDFFSSGHPDPRDHPRLQEGEGIVQPRFEKSAVMRRWISAEQGVSGPFITDLVLDERNTPVLLVYVVSDVDFNELIIEEEPNAGSGGAGGEDREDEDGYGDGRRGDSIGVYMPPTFKLRKLMRSPEARQRRRQADEMLKTELGSKFKQPLRNNISRLYSQESPGVGKEIEKLSRLRIVLPKPKRGKKTIPVCVDFFRLNGETRKKMEAKCGMEENGLRALSVALNFMIEKTWHFLFFIRSKPIFFSKWWAEHTVVSSDLKGVENTKCEVLEAIECIFDLVSYLQKYAHLNSHMYVCEVLQESKNVYAALEAPLLDFINALKVPSDMSKKVFDLDDVNTIFREMTEEDHVRAVALQFEQSFLKKYNLAKWIDKKLQGLPMKPKPLEFHPQEVLVCKSGDFSSASKDYEKGDFEAGHILSDLYRRGVYCEKNTEEADRILLEMAKKGNKGAIGACYEEGVGGYKKDLAEAVSIYKDGAREHDAASFHFLACHFEEEGTNKSKVIAATLFRNAARLGFSASFSKLAKAYLTGDGVERDEQMAVFLLDEASLKGDTSAMCDFAECYYKGTGVVADITMAIQLNRNAADVGEQRAIVARARLEESALNELQKEVSEKVGPVVALLKQGRRPQNKFASFFRNLLPKERQLKKNFEEFVSFWDGYNKKFKLDKRGLKSVVDQYLDLDGKRQFEEKHRKSIEELMNPMVQMQMLIASDGDE</sequence>
<dbReference type="SUPFAM" id="SSF81901">
    <property type="entry name" value="HCP-like"/>
    <property type="match status" value="2"/>
</dbReference>
<dbReference type="AlphaFoldDB" id="A0A7S3D6V3"/>
<dbReference type="Gene3D" id="1.25.40.10">
    <property type="entry name" value="Tetratricopeptide repeat domain"/>
    <property type="match status" value="1"/>
</dbReference>
<feature type="region of interest" description="Disordered" evidence="2">
    <location>
        <begin position="275"/>
        <end position="303"/>
    </location>
</feature>
<accession>A0A7S3D6V3</accession>
<comment type="similarity">
    <text evidence="1">Belongs to the sel-1 family.</text>
</comment>
<dbReference type="InterPro" id="IPR006597">
    <property type="entry name" value="Sel1-like"/>
</dbReference>